<dbReference type="EMBL" id="LR699554">
    <property type="protein sequence ID" value="VVD33447.1"/>
    <property type="molecule type" value="Genomic_DNA"/>
</dbReference>
<name>A0A5Q4YWE6_9BURK</name>
<evidence type="ECO:0000313" key="2">
    <source>
        <dbReference type="Proteomes" id="UP000325811"/>
    </source>
</evidence>
<sequence length="59" mass="6672">MSLPPRGSPVVGLHARQRAFTPDLSLWMPNDFTYAQGPDFVVRCCRRLVARLARSADRD</sequence>
<dbReference type="Proteomes" id="UP000325811">
    <property type="component" value="Chromosome II"/>
</dbReference>
<keyword evidence="2" id="KW-1185">Reference proteome</keyword>
<dbReference type="KEGG" id="pdio:PDMSB3_2163.1"/>
<evidence type="ECO:0000313" key="1">
    <source>
        <dbReference type="EMBL" id="VVD33447.1"/>
    </source>
</evidence>
<gene>
    <name evidence="1" type="ORF">PDMSB3_2163</name>
</gene>
<dbReference type="AlphaFoldDB" id="A0A5Q4YWE6"/>
<accession>A0A5Q4YWE6</accession>
<organism evidence="1 2">
    <name type="scientific">Paraburkholderia dioscoreae</name>
    <dbReference type="NCBI Taxonomy" id="2604047"/>
    <lineage>
        <taxon>Bacteria</taxon>
        <taxon>Pseudomonadati</taxon>
        <taxon>Pseudomonadota</taxon>
        <taxon>Betaproteobacteria</taxon>
        <taxon>Burkholderiales</taxon>
        <taxon>Burkholderiaceae</taxon>
        <taxon>Paraburkholderia</taxon>
    </lineage>
</organism>
<proteinExistence type="predicted"/>
<protein>
    <submittedName>
        <fullName evidence="1">Uncharacterized protein</fullName>
    </submittedName>
</protein>
<reference evidence="1 2" key="1">
    <citation type="submission" date="2019-08" db="EMBL/GenBank/DDBJ databases">
        <authorList>
            <person name="Herpell B J."/>
        </authorList>
    </citation>
    <scope>NUCLEOTIDE SEQUENCE [LARGE SCALE GENOMIC DNA]</scope>
    <source>
        <strain evidence="2">Msb3</strain>
    </source>
</reference>